<keyword evidence="1" id="KW-0472">Membrane</keyword>
<evidence type="ECO:0000313" key="3">
    <source>
        <dbReference type="Proteomes" id="UP001201812"/>
    </source>
</evidence>
<comment type="caution">
    <text evidence="2">The sequence shown here is derived from an EMBL/GenBank/DDBJ whole genome shotgun (WGS) entry which is preliminary data.</text>
</comment>
<protein>
    <submittedName>
        <fullName evidence="2">Uncharacterized protein</fullName>
    </submittedName>
</protein>
<gene>
    <name evidence="2" type="ORF">DdX_13688</name>
</gene>
<evidence type="ECO:0000313" key="2">
    <source>
        <dbReference type="EMBL" id="KAI1705373.1"/>
    </source>
</evidence>
<dbReference type="EMBL" id="JAKKPZ010000057">
    <property type="protein sequence ID" value="KAI1705373.1"/>
    <property type="molecule type" value="Genomic_DNA"/>
</dbReference>
<reference evidence="2" key="1">
    <citation type="submission" date="2022-01" db="EMBL/GenBank/DDBJ databases">
        <title>Genome Sequence Resource for Two Populations of Ditylenchus destructor, the Migratory Endoparasitic Phytonematode.</title>
        <authorList>
            <person name="Zhang H."/>
            <person name="Lin R."/>
            <person name="Xie B."/>
        </authorList>
    </citation>
    <scope>NUCLEOTIDE SEQUENCE</scope>
    <source>
        <strain evidence="2">BazhouSP</strain>
    </source>
</reference>
<accession>A0AAD4MYA8</accession>
<dbReference type="AlphaFoldDB" id="A0AAD4MYA8"/>
<proteinExistence type="predicted"/>
<evidence type="ECO:0000256" key="1">
    <source>
        <dbReference type="SAM" id="Phobius"/>
    </source>
</evidence>
<organism evidence="2 3">
    <name type="scientific">Ditylenchus destructor</name>
    <dbReference type="NCBI Taxonomy" id="166010"/>
    <lineage>
        <taxon>Eukaryota</taxon>
        <taxon>Metazoa</taxon>
        <taxon>Ecdysozoa</taxon>
        <taxon>Nematoda</taxon>
        <taxon>Chromadorea</taxon>
        <taxon>Rhabditida</taxon>
        <taxon>Tylenchina</taxon>
        <taxon>Tylenchomorpha</taxon>
        <taxon>Sphaerularioidea</taxon>
        <taxon>Anguinidae</taxon>
        <taxon>Anguininae</taxon>
        <taxon>Ditylenchus</taxon>
    </lineage>
</organism>
<dbReference type="Proteomes" id="UP001201812">
    <property type="component" value="Unassembled WGS sequence"/>
</dbReference>
<sequence length="103" mass="11615">MKKEIDHYRKSGMYDVLRRASFVCLIQACLYTVSTALVLYMRLYNAQTVTTNDTNGIGTMTELPTFSGASRRAERCSIRSACAIWFSFAASCCEFVSASLEQW</sequence>
<feature type="transmembrane region" description="Helical" evidence="1">
    <location>
        <begin position="20"/>
        <end position="41"/>
    </location>
</feature>
<keyword evidence="1" id="KW-0812">Transmembrane</keyword>
<name>A0AAD4MYA8_9BILA</name>
<keyword evidence="1" id="KW-1133">Transmembrane helix</keyword>
<keyword evidence="3" id="KW-1185">Reference proteome</keyword>